<feature type="region of interest" description="Disordered" evidence="1">
    <location>
        <begin position="60"/>
        <end position="92"/>
    </location>
</feature>
<protein>
    <submittedName>
        <fullName evidence="2">Uncharacterized protein</fullName>
    </submittedName>
</protein>
<sequence length="196" mass="21178">MISEKQINEKQLDEKSIKVDVATDRLVSEMAYFLRATKKSVLREAVADFAAARGRGTSLVADSRGETGGAPRAGDVDHEGEPRRAGGSASPVAHERFDQLPLGERLTLRRSELLRAFGEHGASNVRIMGPLAIGQEADEFELLAETDPVRGSESTFELEIIAGRLLGAPTTVLSSTALRLFNPAGLRRAVEESRPL</sequence>
<evidence type="ECO:0000313" key="3">
    <source>
        <dbReference type="Proteomes" id="UP000292935"/>
    </source>
</evidence>
<accession>A0A4Q2JIE6</accession>
<gene>
    <name evidence="2" type="ORF">ESP57_13300</name>
</gene>
<proteinExistence type="predicted"/>
<dbReference type="OrthoDB" id="5007301at2"/>
<organism evidence="2 3">
    <name type="scientific">Agromyces fucosus</name>
    <dbReference type="NCBI Taxonomy" id="41985"/>
    <lineage>
        <taxon>Bacteria</taxon>
        <taxon>Bacillati</taxon>
        <taxon>Actinomycetota</taxon>
        <taxon>Actinomycetes</taxon>
        <taxon>Micrococcales</taxon>
        <taxon>Microbacteriaceae</taxon>
        <taxon>Agromyces</taxon>
    </lineage>
</organism>
<feature type="compositionally biased region" description="Basic and acidic residues" evidence="1">
    <location>
        <begin position="74"/>
        <end position="84"/>
    </location>
</feature>
<name>A0A4Q2JIE6_9MICO</name>
<dbReference type="EMBL" id="SDPO01000003">
    <property type="protein sequence ID" value="RXZ47522.1"/>
    <property type="molecule type" value="Genomic_DNA"/>
</dbReference>
<comment type="caution">
    <text evidence="2">The sequence shown here is derived from an EMBL/GenBank/DDBJ whole genome shotgun (WGS) entry which is preliminary data.</text>
</comment>
<reference evidence="2 3" key="1">
    <citation type="submission" date="2019-01" db="EMBL/GenBank/DDBJ databases">
        <authorList>
            <person name="Li J."/>
        </authorList>
    </citation>
    <scope>NUCLEOTIDE SEQUENCE [LARGE SCALE GENOMIC DNA]</scope>
    <source>
        <strain evidence="2 3">CCUG 35506</strain>
    </source>
</reference>
<dbReference type="RefSeq" id="WP_129231917.1">
    <property type="nucleotide sequence ID" value="NZ_SDPO01000003.1"/>
</dbReference>
<evidence type="ECO:0000256" key="1">
    <source>
        <dbReference type="SAM" id="MobiDB-lite"/>
    </source>
</evidence>
<dbReference type="Proteomes" id="UP000292935">
    <property type="component" value="Unassembled WGS sequence"/>
</dbReference>
<evidence type="ECO:0000313" key="2">
    <source>
        <dbReference type="EMBL" id="RXZ47522.1"/>
    </source>
</evidence>
<keyword evidence="3" id="KW-1185">Reference proteome</keyword>
<dbReference type="AlphaFoldDB" id="A0A4Q2JIE6"/>